<dbReference type="EMBL" id="CP039704">
    <property type="protein sequence ID" value="QCI79685.1"/>
    <property type="molecule type" value="Genomic_DNA"/>
</dbReference>
<sequence length="121" mass="12949">MSLHRLNRLALTAAIASLTAASGVALSGQPAFAQAAGIAKAEQLINQGRAREAVAELRKSQRAGQNDPRARIVLARAYIELRQGIPAQTEIEAARRLGASVMTPATSTRKRWCCRASSPMR</sequence>
<accession>A0A4D7C730</accession>
<evidence type="ECO:0008006" key="4">
    <source>
        <dbReference type="Google" id="ProtNLM"/>
    </source>
</evidence>
<dbReference type="KEGG" id="hgn:E6W36_09545"/>
<keyword evidence="1" id="KW-0732">Signal</keyword>
<evidence type="ECO:0000313" key="2">
    <source>
        <dbReference type="EMBL" id="QCI79685.1"/>
    </source>
</evidence>
<evidence type="ECO:0000313" key="3">
    <source>
        <dbReference type="Proteomes" id="UP000298714"/>
    </source>
</evidence>
<gene>
    <name evidence="2" type="ORF">E6W36_09545</name>
</gene>
<feature type="chain" id="PRO_5020968834" description="Tetratricopeptide repeat protein" evidence="1">
    <location>
        <begin position="34"/>
        <end position="121"/>
    </location>
</feature>
<name>A0A4D7C730_9SPHN</name>
<dbReference type="RefSeq" id="WP_222872506.1">
    <property type="nucleotide sequence ID" value="NZ_CP039704.1"/>
</dbReference>
<proteinExistence type="predicted"/>
<dbReference type="Proteomes" id="UP000298714">
    <property type="component" value="Chromosome"/>
</dbReference>
<protein>
    <recommendedName>
        <fullName evidence="4">Tetratricopeptide repeat protein</fullName>
    </recommendedName>
</protein>
<dbReference type="InterPro" id="IPR011990">
    <property type="entry name" value="TPR-like_helical_dom_sf"/>
</dbReference>
<keyword evidence="3" id="KW-1185">Reference proteome</keyword>
<dbReference type="Gene3D" id="1.25.40.10">
    <property type="entry name" value="Tetratricopeptide repeat domain"/>
    <property type="match status" value="1"/>
</dbReference>
<organism evidence="2 3">
    <name type="scientific">Hankyongella ginsenosidimutans</name>
    <dbReference type="NCBI Taxonomy" id="1763828"/>
    <lineage>
        <taxon>Bacteria</taxon>
        <taxon>Pseudomonadati</taxon>
        <taxon>Pseudomonadota</taxon>
        <taxon>Alphaproteobacteria</taxon>
        <taxon>Sphingomonadales</taxon>
        <taxon>Sphingomonadaceae</taxon>
        <taxon>Hankyongella</taxon>
    </lineage>
</organism>
<feature type="signal peptide" evidence="1">
    <location>
        <begin position="1"/>
        <end position="33"/>
    </location>
</feature>
<dbReference type="AlphaFoldDB" id="A0A4D7C730"/>
<evidence type="ECO:0000256" key="1">
    <source>
        <dbReference type="SAM" id="SignalP"/>
    </source>
</evidence>
<reference evidence="3" key="1">
    <citation type="submission" date="2019-04" db="EMBL/GenBank/DDBJ databases">
        <title>Complete genome sequence of Sphingomonas sp. W1-2-3.</title>
        <authorList>
            <person name="Im W.T."/>
        </authorList>
    </citation>
    <scope>NUCLEOTIDE SEQUENCE [LARGE SCALE GENOMIC DNA]</scope>
    <source>
        <strain evidence="3">W1-2-3</strain>
    </source>
</reference>